<reference evidence="1" key="1">
    <citation type="submission" date="2020-05" db="EMBL/GenBank/DDBJ databases">
        <title>Large-scale comparative analyses of tick genomes elucidate their genetic diversity and vector capacities.</title>
        <authorList>
            <person name="Jia N."/>
            <person name="Wang J."/>
            <person name="Shi W."/>
            <person name="Du L."/>
            <person name="Sun Y."/>
            <person name="Zhan W."/>
            <person name="Jiang J."/>
            <person name="Wang Q."/>
            <person name="Zhang B."/>
            <person name="Ji P."/>
            <person name="Sakyi L.B."/>
            <person name="Cui X."/>
            <person name="Yuan T."/>
            <person name="Jiang B."/>
            <person name="Yang W."/>
            <person name="Lam T.T.-Y."/>
            <person name="Chang Q."/>
            <person name="Ding S."/>
            <person name="Wang X."/>
            <person name="Zhu J."/>
            <person name="Ruan X."/>
            <person name="Zhao L."/>
            <person name="Wei J."/>
            <person name="Que T."/>
            <person name="Du C."/>
            <person name="Cheng J."/>
            <person name="Dai P."/>
            <person name="Han X."/>
            <person name="Huang E."/>
            <person name="Gao Y."/>
            <person name="Liu J."/>
            <person name="Shao H."/>
            <person name="Ye R."/>
            <person name="Li L."/>
            <person name="Wei W."/>
            <person name="Wang X."/>
            <person name="Wang C."/>
            <person name="Yang T."/>
            <person name="Huo Q."/>
            <person name="Li W."/>
            <person name="Guo W."/>
            <person name="Chen H."/>
            <person name="Zhou L."/>
            <person name="Ni X."/>
            <person name="Tian J."/>
            <person name="Zhou Y."/>
            <person name="Sheng Y."/>
            <person name="Liu T."/>
            <person name="Pan Y."/>
            <person name="Xia L."/>
            <person name="Li J."/>
            <person name="Zhao F."/>
            <person name="Cao W."/>
        </authorList>
    </citation>
    <scope>NUCLEOTIDE SEQUENCE</scope>
    <source>
        <strain evidence="1">Dsil-2018</strain>
    </source>
</reference>
<evidence type="ECO:0000313" key="2">
    <source>
        <dbReference type="Proteomes" id="UP000821865"/>
    </source>
</evidence>
<organism evidence="1 2">
    <name type="scientific">Dermacentor silvarum</name>
    <name type="common">Tick</name>
    <dbReference type="NCBI Taxonomy" id="543639"/>
    <lineage>
        <taxon>Eukaryota</taxon>
        <taxon>Metazoa</taxon>
        <taxon>Ecdysozoa</taxon>
        <taxon>Arthropoda</taxon>
        <taxon>Chelicerata</taxon>
        <taxon>Arachnida</taxon>
        <taxon>Acari</taxon>
        <taxon>Parasitiformes</taxon>
        <taxon>Ixodida</taxon>
        <taxon>Ixodoidea</taxon>
        <taxon>Ixodidae</taxon>
        <taxon>Rhipicephalinae</taxon>
        <taxon>Dermacentor</taxon>
    </lineage>
</organism>
<protein>
    <submittedName>
        <fullName evidence="1">Uncharacterized protein</fullName>
    </submittedName>
</protein>
<keyword evidence="2" id="KW-1185">Reference proteome</keyword>
<gene>
    <name evidence="1" type="ORF">HPB49_008770</name>
</gene>
<proteinExistence type="predicted"/>
<dbReference type="EMBL" id="CM023475">
    <property type="protein sequence ID" value="KAH7945264.1"/>
    <property type="molecule type" value="Genomic_DNA"/>
</dbReference>
<evidence type="ECO:0000313" key="1">
    <source>
        <dbReference type="EMBL" id="KAH7945264.1"/>
    </source>
</evidence>
<accession>A0ACB8CKA8</accession>
<name>A0ACB8CKA8_DERSI</name>
<dbReference type="Proteomes" id="UP000821865">
    <property type="component" value="Chromosome 6"/>
</dbReference>
<sequence length="687" mass="74753">MSSAVRPLEVDIVTAQPVLLDGQVIDVECQARGAQPKAAIQWFLDDVPLNGSTLATDATRTTSVLHLEAHADMNGKRLACRGFNPHLPDSELFDYWILDVHFKPVLQLNLVSLDASKRISEGSSVYFDCNVQANPPVKQVGWLHEGAQLEPSPGIRIENVRLVIDRLQRHQAGHYQCAATNELGHGVSEKVFLMVYYPPKCREKQKTVYHVARHEITKVTCDVEADPPDVRFTWRFNSSLESLDIVAFNQSGPRSSSAFYTPRRKADYGALLCIASNSLGQGSTPCVFNIVPAGPPNPPVNCSVPSVTATSLTVRCERSLQPWPLPVHFRADVYVDSRLRERMVSNDPRFEVGDLEPGSSVSLSVFALNEKGISTAVPLALSTLVSAKTELIGLLPGEAAMVSASSPLLGILVGVVALLVLIAIVIIVVMKVKTGKRKAAAKRRKEDDKSHTPLKKEIVDITEVEDKCPDIIPPRNLGIVSGSDYSDIEMKYVETHITDRVPSYENGAEKKYPESFTPTLSANCYMTKQRAEDLTYAELSLPPSTQSTFSRSLSRSGCRAVVGSPPLTGPHEPPTEYADIDFVATRAHGMPSSPLAPSSSSPPSHGGGGASRGGTAVWVPPRTAFDSWPKYTIERPRSPVSRRSFFGCEKLDTLATAASHLHPPPRSSLASASLLARCWLITTGRLS</sequence>
<comment type="caution">
    <text evidence="1">The sequence shown here is derived from an EMBL/GenBank/DDBJ whole genome shotgun (WGS) entry which is preliminary data.</text>
</comment>